<feature type="compositionally biased region" description="Pro residues" evidence="1">
    <location>
        <begin position="87"/>
        <end position="102"/>
    </location>
</feature>
<dbReference type="Pfam" id="PF23055">
    <property type="entry name" value="DUF7041"/>
    <property type="match status" value="1"/>
</dbReference>
<accession>A0A5B7F6C5</accession>
<dbReference type="AlphaFoldDB" id="A0A5B7F6C5"/>
<gene>
    <name evidence="3" type="ORF">E2C01_034740</name>
</gene>
<evidence type="ECO:0000256" key="1">
    <source>
        <dbReference type="SAM" id="MobiDB-lite"/>
    </source>
</evidence>
<proteinExistence type="predicted"/>
<dbReference type="EMBL" id="VSRR010004947">
    <property type="protein sequence ID" value="MPC41155.1"/>
    <property type="molecule type" value="Genomic_DNA"/>
</dbReference>
<dbReference type="PANTHER" id="PTHR33327">
    <property type="entry name" value="ENDONUCLEASE"/>
    <property type="match status" value="1"/>
</dbReference>
<organism evidence="3 4">
    <name type="scientific">Portunus trituberculatus</name>
    <name type="common">Swimming crab</name>
    <name type="synonym">Neptunus trituberculatus</name>
    <dbReference type="NCBI Taxonomy" id="210409"/>
    <lineage>
        <taxon>Eukaryota</taxon>
        <taxon>Metazoa</taxon>
        <taxon>Ecdysozoa</taxon>
        <taxon>Arthropoda</taxon>
        <taxon>Crustacea</taxon>
        <taxon>Multicrustacea</taxon>
        <taxon>Malacostraca</taxon>
        <taxon>Eumalacostraca</taxon>
        <taxon>Eucarida</taxon>
        <taxon>Decapoda</taxon>
        <taxon>Pleocyemata</taxon>
        <taxon>Brachyura</taxon>
        <taxon>Eubrachyura</taxon>
        <taxon>Portunoidea</taxon>
        <taxon>Portunidae</taxon>
        <taxon>Portuninae</taxon>
        <taxon>Portunus</taxon>
    </lineage>
</organism>
<feature type="region of interest" description="Disordered" evidence="1">
    <location>
        <begin position="84"/>
        <end position="105"/>
    </location>
</feature>
<dbReference type="Proteomes" id="UP000324222">
    <property type="component" value="Unassembled WGS sequence"/>
</dbReference>
<feature type="region of interest" description="Disordered" evidence="1">
    <location>
        <begin position="21"/>
        <end position="60"/>
    </location>
</feature>
<keyword evidence="4" id="KW-1185">Reference proteome</keyword>
<dbReference type="PANTHER" id="PTHR33327:SF3">
    <property type="entry name" value="RNA-DIRECTED DNA POLYMERASE"/>
    <property type="match status" value="1"/>
</dbReference>
<feature type="compositionally biased region" description="Basic residues" evidence="1">
    <location>
        <begin position="30"/>
        <end position="40"/>
    </location>
</feature>
<dbReference type="OrthoDB" id="6377149at2759"/>
<feature type="domain" description="DUF7041" evidence="2">
    <location>
        <begin position="191"/>
        <end position="273"/>
    </location>
</feature>
<evidence type="ECO:0000259" key="2">
    <source>
        <dbReference type="Pfam" id="PF23055"/>
    </source>
</evidence>
<reference evidence="3 4" key="1">
    <citation type="submission" date="2019-05" db="EMBL/GenBank/DDBJ databases">
        <title>Another draft genome of Portunus trituberculatus and its Hox gene families provides insights of decapod evolution.</title>
        <authorList>
            <person name="Jeong J.-H."/>
            <person name="Song I."/>
            <person name="Kim S."/>
            <person name="Choi T."/>
            <person name="Kim D."/>
            <person name="Ryu S."/>
            <person name="Kim W."/>
        </authorList>
    </citation>
    <scope>NUCLEOTIDE SEQUENCE [LARGE SCALE GENOMIC DNA]</scope>
    <source>
        <tissue evidence="3">Muscle</tissue>
    </source>
</reference>
<comment type="caution">
    <text evidence="3">The sequence shown here is derived from an EMBL/GenBank/DDBJ whole genome shotgun (WGS) entry which is preliminary data.</text>
</comment>
<sequence>MPATITTPSYPRLAPSAKKSCLYSPGLRSRNGRKSAKARGHLTDYMQPPPLQTPSAYPTNSDAFSVSSRRLLILSQPPRTLLGPCRPLAPVPRRPSGAPPRLSPLWRPAPLRLPRPASGTLCRPMDYSPPHTANWIYPAVFSARAVFSLLRFLCPSCQSVAASVVPVLAKSAFTMATPDSGTATAIAFRAPPFCSQDLSLWFYLLECSFKESKITSSLTKFNYAVSQLPSDVLPQVSAIISTAATADKPYEELKTALLKSLQSSIATHLHELLSKEELDDEKPSQLLHRMK</sequence>
<evidence type="ECO:0000313" key="4">
    <source>
        <dbReference type="Proteomes" id="UP000324222"/>
    </source>
</evidence>
<evidence type="ECO:0000313" key="3">
    <source>
        <dbReference type="EMBL" id="MPC41155.1"/>
    </source>
</evidence>
<protein>
    <recommendedName>
        <fullName evidence="2">DUF7041 domain-containing protein</fullName>
    </recommendedName>
</protein>
<dbReference type="InterPro" id="IPR055469">
    <property type="entry name" value="DUF7041"/>
</dbReference>
<name>A0A5B7F6C5_PORTR</name>